<evidence type="ECO:0000313" key="2">
    <source>
        <dbReference type="Proteomes" id="UP000249723"/>
    </source>
</evidence>
<proteinExistence type="predicted"/>
<dbReference type="AlphaFoldDB" id="A0A2X0KGI9"/>
<accession>A0A2X0KGI9</accession>
<evidence type="ECO:0000313" key="1">
    <source>
        <dbReference type="EMBL" id="SCZ89926.1"/>
    </source>
</evidence>
<dbReference type="EMBL" id="FMWP01000014">
    <property type="protein sequence ID" value="SCZ89926.1"/>
    <property type="molecule type" value="Genomic_DNA"/>
</dbReference>
<dbReference type="Proteomes" id="UP000249723">
    <property type="component" value="Unassembled WGS sequence"/>
</dbReference>
<keyword evidence="2" id="KW-1185">Reference proteome</keyword>
<protein>
    <submittedName>
        <fullName evidence="1">BZ3500_MvSof-1268-A1-R1_Chr1-3g01667 protein</fullName>
    </submittedName>
</protein>
<organism evidence="1 2">
    <name type="scientific">Microbotryum saponariae</name>
    <dbReference type="NCBI Taxonomy" id="289078"/>
    <lineage>
        <taxon>Eukaryota</taxon>
        <taxon>Fungi</taxon>
        <taxon>Dikarya</taxon>
        <taxon>Basidiomycota</taxon>
        <taxon>Pucciniomycotina</taxon>
        <taxon>Microbotryomycetes</taxon>
        <taxon>Microbotryales</taxon>
        <taxon>Microbotryaceae</taxon>
        <taxon>Microbotryum</taxon>
    </lineage>
</organism>
<name>A0A2X0KGI9_9BASI</name>
<sequence length="112" mass="12445">MSNRRPSGPVSWSSRFQSRVATSSTEAEYQSDSCVSRVDLFKDGYEKVTIIFDYLPIAEMLADMFTQTLTRSALEMHMGAGIMQVEVGAREGGETLENNARYMRGLSSDSSD</sequence>
<gene>
    <name evidence="1" type="ORF">BZ3500_MVSOF-1268-A1-R1_CHR1-3G01667</name>
</gene>
<reference evidence="2" key="1">
    <citation type="submission" date="2016-10" db="EMBL/GenBank/DDBJ databases">
        <authorList>
            <person name="Jeantristanb JTB J.-T."/>
            <person name="Ricardo R."/>
        </authorList>
    </citation>
    <scope>NUCLEOTIDE SEQUENCE [LARGE SCALE GENOMIC DNA]</scope>
</reference>